<keyword evidence="3" id="KW-1185">Reference proteome</keyword>
<evidence type="ECO:0000313" key="2">
    <source>
        <dbReference type="EMBL" id="KAJ7628408.1"/>
    </source>
</evidence>
<name>A0AAD7BRE8_9AGAR</name>
<gene>
    <name evidence="2" type="ORF">FB45DRAFT_37553</name>
</gene>
<dbReference type="EMBL" id="JARKIF010000010">
    <property type="protein sequence ID" value="KAJ7628408.1"/>
    <property type="molecule type" value="Genomic_DNA"/>
</dbReference>
<sequence length="190" mass="21331">MDPHIADILGHRWLGSKVLNRLKSSQDIRAHCSSSRTDDPMRPLDRRASPIPIGPHSLVDMPHLQTRLILKKHLGQDISSSRPACCAANVLLALPPYTGECLLDTCYTMARIDVLSRRCHPIWVNAAWSTRMLRDDAISETKIMRHPIGGTRSGSSLSADGGRRKDSSLRRQMFLKNIIRVKYTPYVVVV</sequence>
<proteinExistence type="predicted"/>
<evidence type="ECO:0000256" key="1">
    <source>
        <dbReference type="SAM" id="MobiDB-lite"/>
    </source>
</evidence>
<organism evidence="2 3">
    <name type="scientific">Roridomyces roridus</name>
    <dbReference type="NCBI Taxonomy" id="1738132"/>
    <lineage>
        <taxon>Eukaryota</taxon>
        <taxon>Fungi</taxon>
        <taxon>Dikarya</taxon>
        <taxon>Basidiomycota</taxon>
        <taxon>Agaricomycotina</taxon>
        <taxon>Agaricomycetes</taxon>
        <taxon>Agaricomycetidae</taxon>
        <taxon>Agaricales</taxon>
        <taxon>Marasmiineae</taxon>
        <taxon>Mycenaceae</taxon>
        <taxon>Roridomyces</taxon>
    </lineage>
</organism>
<protein>
    <submittedName>
        <fullName evidence="2">Uncharacterized protein</fullName>
    </submittedName>
</protein>
<evidence type="ECO:0000313" key="3">
    <source>
        <dbReference type="Proteomes" id="UP001221142"/>
    </source>
</evidence>
<feature type="region of interest" description="Disordered" evidence="1">
    <location>
        <begin position="146"/>
        <end position="165"/>
    </location>
</feature>
<reference evidence="2" key="1">
    <citation type="submission" date="2023-03" db="EMBL/GenBank/DDBJ databases">
        <title>Massive genome expansion in bonnet fungi (Mycena s.s.) driven by repeated elements and novel gene families across ecological guilds.</title>
        <authorList>
            <consortium name="Lawrence Berkeley National Laboratory"/>
            <person name="Harder C.B."/>
            <person name="Miyauchi S."/>
            <person name="Viragh M."/>
            <person name="Kuo A."/>
            <person name="Thoen E."/>
            <person name="Andreopoulos B."/>
            <person name="Lu D."/>
            <person name="Skrede I."/>
            <person name="Drula E."/>
            <person name="Henrissat B."/>
            <person name="Morin E."/>
            <person name="Kohler A."/>
            <person name="Barry K."/>
            <person name="LaButti K."/>
            <person name="Morin E."/>
            <person name="Salamov A."/>
            <person name="Lipzen A."/>
            <person name="Mereny Z."/>
            <person name="Hegedus B."/>
            <person name="Baldrian P."/>
            <person name="Stursova M."/>
            <person name="Weitz H."/>
            <person name="Taylor A."/>
            <person name="Grigoriev I.V."/>
            <person name="Nagy L.G."/>
            <person name="Martin F."/>
            <person name="Kauserud H."/>
        </authorList>
    </citation>
    <scope>NUCLEOTIDE SEQUENCE</scope>
    <source>
        <strain evidence="2">9284</strain>
    </source>
</reference>
<dbReference type="Proteomes" id="UP001221142">
    <property type="component" value="Unassembled WGS sequence"/>
</dbReference>
<accession>A0AAD7BRE8</accession>
<comment type="caution">
    <text evidence="2">The sequence shown here is derived from an EMBL/GenBank/DDBJ whole genome shotgun (WGS) entry which is preliminary data.</text>
</comment>
<dbReference type="AlphaFoldDB" id="A0AAD7BRE8"/>